<evidence type="ECO:0000313" key="9">
    <source>
        <dbReference type="Proteomes" id="UP001560267"/>
    </source>
</evidence>
<keyword evidence="2" id="KW-0815">Transposition</keyword>
<dbReference type="NCBIfam" id="TIGR01766">
    <property type="entry name" value="IS200/IS605 family accessory protein TnpB-like domain"/>
    <property type="match status" value="1"/>
</dbReference>
<organism evidence="8 9">
    <name type="scientific">Ferrimicrobium acidiphilum</name>
    <dbReference type="NCBI Taxonomy" id="121039"/>
    <lineage>
        <taxon>Bacteria</taxon>
        <taxon>Bacillati</taxon>
        <taxon>Actinomycetota</taxon>
        <taxon>Acidimicrobiia</taxon>
        <taxon>Acidimicrobiales</taxon>
        <taxon>Acidimicrobiaceae</taxon>
        <taxon>Ferrimicrobium</taxon>
    </lineage>
</organism>
<dbReference type="RefSeq" id="WP_298403611.1">
    <property type="nucleotide sequence ID" value="NZ_JBFSHR010000058.1"/>
</dbReference>
<accession>A0ABV3Y4M6</accession>
<evidence type="ECO:0000256" key="3">
    <source>
        <dbReference type="ARBA" id="ARBA00023125"/>
    </source>
</evidence>
<dbReference type="NCBIfam" id="NF040570">
    <property type="entry name" value="guided_TnpB"/>
    <property type="match status" value="1"/>
</dbReference>
<dbReference type="InterPro" id="IPR001959">
    <property type="entry name" value="Transposase"/>
</dbReference>
<keyword evidence="4" id="KW-0233">DNA recombination</keyword>
<protein>
    <submittedName>
        <fullName evidence="8">RNA-guided endonuclease TnpB family protein</fullName>
    </submittedName>
</protein>
<name>A0ABV3Y4M6_9ACTN</name>
<gene>
    <name evidence="8" type="ORF">AB6A68_11865</name>
</gene>
<comment type="similarity">
    <text evidence="1">In the C-terminal section; belongs to the transposase 35 family.</text>
</comment>
<dbReference type="InterPro" id="IPR010095">
    <property type="entry name" value="Cas12f1-like_TNB"/>
</dbReference>
<reference evidence="8 9" key="1">
    <citation type="submission" date="2024-07" db="EMBL/GenBank/DDBJ databases">
        <title>Draft Genome Sequence of Ferrimicrobium acidiphilum Strain YE2023, Isolated from a Pulp of Bioleach Reactor.</title>
        <authorList>
            <person name="Elkina Y.A."/>
            <person name="Bulaeva A.G."/>
            <person name="Beletsky A.V."/>
            <person name="Mardanov A.V."/>
        </authorList>
    </citation>
    <scope>NUCLEOTIDE SEQUENCE [LARGE SCALE GENOMIC DNA]</scope>
    <source>
        <strain evidence="8 9">YE2023</strain>
    </source>
</reference>
<feature type="domain" description="Cas12f1-like TNB" evidence="7">
    <location>
        <begin position="158"/>
        <end position="218"/>
    </location>
</feature>
<dbReference type="Proteomes" id="UP001560267">
    <property type="component" value="Unassembled WGS sequence"/>
</dbReference>
<evidence type="ECO:0000259" key="7">
    <source>
        <dbReference type="Pfam" id="PF07282"/>
    </source>
</evidence>
<evidence type="ECO:0000256" key="5">
    <source>
        <dbReference type="SAM" id="MobiDB-lite"/>
    </source>
</evidence>
<keyword evidence="8" id="KW-0540">Nuclease</keyword>
<sequence>MLHLSESATTGYWIGLGKSFSHGLAECLPSEKDPIAGVDLGLRSLATIADSKGNIETISNPAPLRATIAERRRVGRTLSRRIYGSKGYRRAKAKLVKLDRKAVYIRRESIHQLTRSLVDNYSEVKIEDLNIAAMKQSMRRRAFRRSVADAGLGAFGPTLTYKAERVGVKVVVVDRYFPSSQIHHNCGGKLTGAKLAKRLTCDTCHVEVDRDENASLNIRDWSVISRGLVESTALSVPRPFGTGGSSDDGMTHHLERACKTGSNTGRAWRGKNDPWTSENEVRGKNLVKGASK</sequence>
<dbReference type="Pfam" id="PF01385">
    <property type="entry name" value="OrfB_IS605"/>
    <property type="match status" value="1"/>
</dbReference>
<keyword evidence="8" id="KW-0255">Endonuclease</keyword>
<evidence type="ECO:0000256" key="2">
    <source>
        <dbReference type="ARBA" id="ARBA00022578"/>
    </source>
</evidence>
<dbReference type="EMBL" id="JBFSHR010000058">
    <property type="protein sequence ID" value="MEX6430521.1"/>
    <property type="molecule type" value="Genomic_DNA"/>
</dbReference>
<keyword evidence="8" id="KW-0378">Hydrolase</keyword>
<proteinExistence type="inferred from homology"/>
<dbReference type="Pfam" id="PF07282">
    <property type="entry name" value="Cas12f1-like_TNB"/>
    <property type="match status" value="1"/>
</dbReference>
<evidence type="ECO:0000256" key="1">
    <source>
        <dbReference type="ARBA" id="ARBA00008761"/>
    </source>
</evidence>
<comment type="caution">
    <text evidence="8">The sequence shown here is derived from an EMBL/GenBank/DDBJ whole genome shotgun (WGS) entry which is preliminary data.</text>
</comment>
<evidence type="ECO:0000256" key="4">
    <source>
        <dbReference type="ARBA" id="ARBA00023172"/>
    </source>
</evidence>
<keyword evidence="9" id="KW-1185">Reference proteome</keyword>
<feature type="domain" description="Probable transposase IS891/IS1136/IS1341" evidence="6">
    <location>
        <begin position="35"/>
        <end position="137"/>
    </location>
</feature>
<evidence type="ECO:0000259" key="6">
    <source>
        <dbReference type="Pfam" id="PF01385"/>
    </source>
</evidence>
<dbReference type="GO" id="GO:0004519">
    <property type="term" value="F:endonuclease activity"/>
    <property type="evidence" value="ECO:0007669"/>
    <property type="project" value="UniProtKB-KW"/>
</dbReference>
<feature type="region of interest" description="Disordered" evidence="5">
    <location>
        <begin position="259"/>
        <end position="292"/>
    </location>
</feature>
<evidence type="ECO:0000313" key="8">
    <source>
        <dbReference type="EMBL" id="MEX6430521.1"/>
    </source>
</evidence>
<keyword evidence="3" id="KW-0238">DNA-binding</keyword>